<dbReference type="eggNOG" id="COG1452">
    <property type="taxonomic scope" value="Bacteria"/>
</dbReference>
<evidence type="ECO:0000259" key="1">
    <source>
        <dbReference type="Pfam" id="PF19838"/>
    </source>
</evidence>
<dbReference type="InterPro" id="IPR045659">
    <property type="entry name" value="LptD_2"/>
</dbReference>
<dbReference type="InterPro" id="IPR050218">
    <property type="entry name" value="LptD"/>
</dbReference>
<dbReference type="GO" id="GO:0009279">
    <property type="term" value="C:cell outer membrane"/>
    <property type="evidence" value="ECO:0007669"/>
    <property type="project" value="InterPro"/>
</dbReference>
<feature type="domain" description="LPS-assembly protein LptD central" evidence="1">
    <location>
        <begin position="206"/>
        <end position="628"/>
    </location>
</feature>
<accession>A0A0S6W9Y8</accession>
<name>A0A0S6W9Y8_VECG1</name>
<organism evidence="2">
    <name type="scientific">Vecturithrix granuli</name>
    <dbReference type="NCBI Taxonomy" id="1499967"/>
    <lineage>
        <taxon>Bacteria</taxon>
        <taxon>Candidatus Moduliflexota</taxon>
        <taxon>Candidatus Vecturitrichia</taxon>
        <taxon>Candidatus Vecturitrichales</taxon>
        <taxon>Candidatus Vecturitrichaceae</taxon>
        <taxon>Candidatus Vecturithrix</taxon>
    </lineage>
</organism>
<sequence length="752" mass="87363">MNCCLFRYGQRPGLQVNNRIKSIQNFFKHLILWSSCFFLFCIFSPSAQATIGESLQLTEGDALTISAESLSYFITENLYIAEGSVEITYRTARLLADRVEFHELTGDALALGNVVYQEGLETVTADRAEFNFDQDRGMIYSGDLTLEDDHYLTGREIEKIGEKTYLIRKGSYTACNSPRPAWEFKSWRAKVEEEKYLQSWHTVGFVKGIPIIYFPYFFFPIKSERQTGLLVPDIGNSTTNGFSVGTQFFWVITKSQDATFGHTYYTERGHKFDLEYRYIYSSETEGTFIGQFIKDKSDLTQKKRLEWYHQQGLPYSIIGRVNLDWTSDDAFDEDFSTNLDERSNRKLNSNVSFTRNFSQHSILLVFNRVDDLQEDSEDRADQRFPELTVTSQKQQIFGSPLYIQQTTKMSYLKREGKKSEELEFGRLDIQPTLSLPWNVLGQALTITPELQLRETYYTRNAETAMDQSLGAESTHREYYIASLGVSGPKFNRIFDFGANHRVQKMKHLIEPSLSFTYRPGIDENEYPKFDSIDRVGSINRSRNVNYGVTQRLLLKRVTQTDWTRFKEGEEELYVDELATETKELASFNISQSYDFEKDKENFSDITTSLNVTPFDNYRFTVGATYNIYVDSFTQTNVTFNGTVREVFDFNVNWRRSASLKRENDELKINQIYRFLDVSTSVTLFDRLGLSYRGRFNLEEHKRIEDNFGLTYTGQCWDLTGSYVEQLVNDETDRGFHILLELKHLGKLFDIEG</sequence>
<dbReference type="Gene3D" id="2.60.450.10">
    <property type="entry name" value="Lipopolysaccharide (LPS) transport protein A like domain"/>
    <property type="match status" value="1"/>
</dbReference>
<dbReference type="PANTHER" id="PTHR30189">
    <property type="entry name" value="LPS-ASSEMBLY PROTEIN"/>
    <property type="match status" value="1"/>
</dbReference>
<dbReference type="GO" id="GO:0043165">
    <property type="term" value="P:Gram-negative-bacterium-type cell outer membrane assembly"/>
    <property type="evidence" value="ECO:0007669"/>
    <property type="project" value="InterPro"/>
</dbReference>
<dbReference type="PANTHER" id="PTHR30189:SF1">
    <property type="entry name" value="LPS-ASSEMBLY PROTEIN LPTD"/>
    <property type="match status" value="1"/>
</dbReference>
<evidence type="ECO:0000313" key="3">
    <source>
        <dbReference type="Proteomes" id="UP000030661"/>
    </source>
</evidence>
<dbReference type="EMBL" id="DF820463">
    <property type="protein sequence ID" value="GAK55050.1"/>
    <property type="molecule type" value="Genomic_DNA"/>
</dbReference>
<reference evidence="2" key="1">
    <citation type="journal article" date="2015" name="PeerJ">
        <title>First genomic representation of candidate bacterial phylum KSB3 points to enhanced environmental sensing as a trigger of wastewater bulking.</title>
        <authorList>
            <person name="Sekiguchi Y."/>
            <person name="Ohashi A."/>
            <person name="Parks D.H."/>
            <person name="Yamauchi T."/>
            <person name="Tyson G.W."/>
            <person name="Hugenholtz P."/>
        </authorList>
    </citation>
    <scope>NUCLEOTIDE SEQUENCE [LARGE SCALE GENOMIC DNA]</scope>
</reference>
<proteinExistence type="inferred from homology"/>
<dbReference type="STRING" id="1499967.U27_01881"/>
<dbReference type="Proteomes" id="UP000030661">
    <property type="component" value="Unassembled WGS sequence"/>
</dbReference>
<protein>
    <submittedName>
        <fullName evidence="2">Organic solvent tolerance protein</fullName>
    </submittedName>
</protein>
<dbReference type="GO" id="GO:1990351">
    <property type="term" value="C:transporter complex"/>
    <property type="evidence" value="ECO:0007669"/>
    <property type="project" value="TreeGrafter"/>
</dbReference>
<dbReference type="AlphaFoldDB" id="A0A0S6W9Y8"/>
<dbReference type="HOGENOM" id="CLU_009039_4_1_0"/>
<evidence type="ECO:0000313" key="2">
    <source>
        <dbReference type="EMBL" id="GAK55050.1"/>
    </source>
</evidence>
<dbReference type="InterPro" id="IPR020889">
    <property type="entry name" value="LipoPS_assembly_LptD"/>
</dbReference>
<dbReference type="Pfam" id="PF19838">
    <property type="entry name" value="LptD_2"/>
    <property type="match status" value="1"/>
</dbReference>
<keyword evidence="3" id="KW-1185">Reference proteome</keyword>
<dbReference type="GO" id="GO:0015920">
    <property type="term" value="P:lipopolysaccharide transport"/>
    <property type="evidence" value="ECO:0007669"/>
    <property type="project" value="InterPro"/>
</dbReference>
<dbReference type="HAMAP" id="MF_01411">
    <property type="entry name" value="LPS_assembly_LptD"/>
    <property type="match status" value="1"/>
</dbReference>
<gene>
    <name evidence="2" type="ORF">U27_01881</name>
</gene>